<accession>A0ABT4IH99</accession>
<sequence length="163" mass="18247">MGSGYVYHCPDCGEATYIALGIGSEYTPQKIFYGDDADPPLLKDFLPYQMYCNAVRMLHDGGVPDTTHSGSYGQKLYYCPQCRTLKVRFFCTIVKDDQIWTPVYSCELCGRSLVLAPNQENGDDPSRDQMAGADGDVLRIRCMKCGRVYFAPESGCTSKIMWD</sequence>
<protein>
    <submittedName>
        <fullName evidence="1">Uncharacterized protein</fullName>
    </submittedName>
</protein>
<reference evidence="1" key="1">
    <citation type="submission" date="2022-12" db="EMBL/GenBank/DDBJ databases">
        <title>Isolation and characterisation of novel Methanocorpusculum spp. from native Australian herbivores indicates the genus is ancestrally host-associated.</title>
        <authorList>
            <person name="Volmer J.G."/>
            <person name="Soo R.M."/>
            <person name="Evans P.N."/>
            <person name="Hoedt E.C."/>
            <person name="Astorga Alsina A.L."/>
            <person name="Woodcroft B.J."/>
            <person name="Tyson G.W."/>
            <person name="Hugenholtz P."/>
            <person name="Morrison M."/>
        </authorList>
    </citation>
    <scope>NUCLEOTIDE SEQUENCE</scope>
    <source>
        <strain evidence="1">MG</strain>
    </source>
</reference>
<organism evidence="1 2">
    <name type="scientific">Methanocorpusculum petauri</name>
    <dbReference type="NCBI Taxonomy" id="3002863"/>
    <lineage>
        <taxon>Archaea</taxon>
        <taxon>Methanobacteriati</taxon>
        <taxon>Methanobacteriota</taxon>
        <taxon>Stenosarchaea group</taxon>
        <taxon>Methanomicrobia</taxon>
        <taxon>Methanomicrobiales</taxon>
        <taxon>Methanocorpusculaceae</taxon>
        <taxon>Methanocorpusculum</taxon>
    </lineage>
</organism>
<dbReference type="RefSeq" id="WP_268925313.1">
    <property type="nucleotide sequence ID" value="NZ_JAPTGB010000016.1"/>
</dbReference>
<comment type="caution">
    <text evidence="1">The sequence shown here is derived from an EMBL/GenBank/DDBJ whole genome shotgun (WGS) entry which is preliminary data.</text>
</comment>
<proteinExistence type="predicted"/>
<gene>
    <name evidence="1" type="ORF">O0S10_07760</name>
</gene>
<dbReference type="EMBL" id="JAPTGB010000016">
    <property type="protein sequence ID" value="MCZ0861118.1"/>
    <property type="molecule type" value="Genomic_DNA"/>
</dbReference>
<keyword evidence="2" id="KW-1185">Reference proteome</keyword>
<evidence type="ECO:0000313" key="1">
    <source>
        <dbReference type="EMBL" id="MCZ0861118.1"/>
    </source>
</evidence>
<name>A0ABT4IH99_9EURY</name>
<dbReference type="Proteomes" id="UP001141422">
    <property type="component" value="Unassembled WGS sequence"/>
</dbReference>
<evidence type="ECO:0000313" key="2">
    <source>
        <dbReference type="Proteomes" id="UP001141422"/>
    </source>
</evidence>